<dbReference type="OrthoDB" id="5291438at2"/>
<organism evidence="3 4">
    <name type="scientific">Bdellovibrio bacteriovorus</name>
    <dbReference type="NCBI Taxonomy" id="959"/>
    <lineage>
        <taxon>Bacteria</taxon>
        <taxon>Pseudomonadati</taxon>
        <taxon>Bdellovibrionota</taxon>
        <taxon>Bdellovibrionia</taxon>
        <taxon>Bdellovibrionales</taxon>
        <taxon>Pseudobdellovibrionaceae</taxon>
        <taxon>Bdellovibrio</taxon>
    </lineage>
</organism>
<evidence type="ECO:0000313" key="3">
    <source>
        <dbReference type="EMBL" id="KYG67467.1"/>
    </source>
</evidence>
<reference evidence="3 4" key="1">
    <citation type="submission" date="2016-03" db="EMBL/GenBank/DDBJ databases">
        <authorList>
            <person name="Ploux O."/>
        </authorList>
    </citation>
    <scope>NUCLEOTIDE SEQUENCE [LARGE SCALE GENOMIC DNA]</scope>
    <source>
        <strain evidence="3 4">R0</strain>
    </source>
</reference>
<feature type="domain" description="AB hydrolase-1" evidence="2">
    <location>
        <begin position="3"/>
        <end position="238"/>
    </location>
</feature>
<keyword evidence="1" id="KW-0456">Lyase</keyword>
<dbReference type="Gene3D" id="3.40.50.1820">
    <property type="entry name" value="alpha/beta hydrolase"/>
    <property type="match status" value="1"/>
</dbReference>
<dbReference type="Proteomes" id="UP000075320">
    <property type="component" value="Unassembled WGS sequence"/>
</dbReference>
<dbReference type="PANTHER" id="PTHR42916">
    <property type="entry name" value="2-SUCCINYL-5-ENOLPYRUVYL-6-HYDROXY-3-CYCLOHEXENE-1-CARBOXYLATE SYNTHASE"/>
    <property type="match status" value="1"/>
</dbReference>
<dbReference type="InterPro" id="IPR000073">
    <property type="entry name" value="AB_hydrolase_1"/>
</dbReference>
<dbReference type="GO" id="GO:0016829">
    <property type="term" value="F:lyase activity"/>
    <property type="evidence" value="ECO:0007669"/>
    <property type="project" value="UniProtKB-KW"/>
</dbReference>
<dbReference type="Pfam" id="PF12697">
    <property type="entry name" value="Abhydrolase_6"/>
    <property type="match status" value="1"/>
</dbReference>
<dbReference type="AlphaFoldDB" id="A0A150WSX3"/>
<gene>
    <name evidence="3" type="ORF">AZI86_04290</name>
</gene>
<protein>
    <submittedName>
        <fullName evidence="3">Hydrolase</fullName>
    </submittedName>
</protein>
<dbReference type="EMBL" id="LUKE01000001">
    <property type="protein sequence ID" value="KYG67467.1"/>
    <property type="molecule type" value="Genomic_DNA"/>
</dbReference>
<comment type="caution">
    <text evidence="3">The sequence shown here is derived from an EMBL/GenBank/DDBJ whole genome shotgun (WGS) entry which is preliminary data.</text>
</comment>
<dbReference type="InterPro" id="IPR029058">
    <property type="entry name" value="AB_hydrolase_fold"/>
</dbReference>
<evidence type="ECO:0000256" key="1">
    <source>
        <dbReference type="ARBA" id="ARBA00023239"/>
    </source>
</evidence>
<keyword evidence="3" id="KW-0378">Hydrolase</keyword>
<keyword evidence="4" id="KW-1185">Reference proteome</keyword>
<sequence>MNLIFLHGFLGRPSDWALVKAYLPFGDVHIYTPDYLKDPQLGPQNSFETWAENFVKWTEKVVGGTKQNILVGYSLGGRLALHALEKKPDLWKKVVLISTNPGIEDAQHEDIGRSEERQKRWLSDAYWAEEFAKSPWETVLRNWNSQPVFKGGAAEPPRVETDFSREVLSLILTQWSLAQQRNMREVIAKYVQKIHWLVGETDEKFMALTEQLKNQIRELQVDVVMGAAHRVPLDNPKGLGERINKLLK</sequence>
<name>A0A150WSX3_BDEBC</name>
<dbReference type="GO" id="GO:0016787">
    <property type="term" value="F:hydrolase activity"/>
    <property type="evidence" value="ECO:0007669"/>
    <property type="project" value="UniProtKB-KW"/>
</dbReference>
<proteinExistence type="predicted"/>
<evidence type="ECO:0000259" key="2">
    <source>
        <dbReference type="Pfam" id="PF12697"/>
    </source>
</evidence>
<dbReference type="PANTHER" id="PTHR42916:SF1">
    <property type="entry name" value="PROTEIN PHYLLO, CHLOROPLASTIC"/>
    <property type="match status" value="1"/>
</dbReference>
<evidence type="ECO:0000313" key="4">
    <source>
        <dbReference type="Proteomes" id="UP000075320"/>
    </source>
</evidence>
<accession>A0A150WSX3</accession>
<dbReference type="SUPFAM" id="SSF53474">
    <property type="entry name" value="alpha/beta-Hydrolases"/>
    <property type="match status" value="1"/>
</dbReference>